<evidence type="ECO:0000256" key="2">
    <source>
        <dbReference type="ARBA" id="ARBA00022723"/>
    </source>
</evidence>
<keyword evidence="1" id="KW-0001">2Fe-2S</keyword>
<dbReference type="SUPFAM" id="SSF50022">
    <property type="entry name" value="ISP domain"/>
    <property type="match status" value="1"/>
</dbReference>
<accession>A0ABW6DFI5</accession>
<gene>
    <name evidence="6" type="ORF">U0R10_07650</name>
</gene>
<organism evidence="6 7">
    <name type="scientific">Aquirufa avitistagni</name>
    <dbReference type="NCBI Taxonomy" id="3104728"/>
    <lineage>
        <taxon>Bacteria</taxon>
        <taxon>Pseudomonadati</taxon>
        <taxon>Bacteroidota</taxon>
        <taxon>Cytophagia</taxon>
        <taxon>Cytophagales</taxon>
        <taxon>Flectobacillaceae</taxon>
        <taxon>Aquirufa</taxon>
    </lineage>
</organism>
<dbReference type="PROSITE" id="PS51296">
    <property type="entry name" value="RIESKE"/>
    <property type="match status" value="1"/>
</dbReference>
<feature type="domain" description="Rieske" evidence="5">
    <location>
        <begin position="45"/>
        <end position="141"/>
    </location>
</feature>
<reference evidence="6 7" key="1">
    <citation type="submission" date="2024-03" db="EMBL/GenBank/DDBJ databases">
        <title>Aquirufa genome sequencing.</title>
        <authorList>
            <person name="Pitt A."/>
            <person name="Hahn M.W."/>
        </authorList>
    </citation>
    <scope>NUCLEOTIDE SEQUENCE [LARGE SCALE GENOMIC DNA]</scope>
    <source>
        <strain evidence="6 7">OSTEICH-129V</strain>
    </source>
</reference>
<dbReference type="Pfam" id="PF00355">
    <property type="entry name" value="Rieske"/>
    <property type="match status" value="1"/>
</dbReference>
<evidence type="ECO:0000256" key="1">
    <source>
        <dbReference type="ARBA" id="ARBA00022714"/>
    </source>
</evidence>
<dbReference type="CDD" id="cd03467">
    <property type="entry name" value="Rieske"/>
    <property type="match status" value="1"/>
</dbReference>
<keyword evidence="7" id="KW-1185">Reference proteome</keyword>
<sequence length="144" mass="14865">MKRNEFLTTLTGSFSVACLACMTSACSKEDNGAPGAVNNPAPASGFLINLDSEIKAVNDFVARSGYIVIRTATGNTPASFSAFSSVCPHAGATVEYKNSTSSFLCAAHGSTFSGTGALIQGPATRGLTKFDVEITGSTLRLKNQ</sequence>
<dbReference type="PROSITE" id="PS51257">
    <property type="entry name" value="PROKAR_LIPOPROTEIN"/>
    <property type="match status" value="1"/>
</dbReference>
<keyword evidence="2" id="KW-0479">Metal-binding</keyword>
<protein>
    <submittedName>
        <fullName evidence="6">Rieske (2Fe-2S) protein</fullName>
    </submittedName>
</protein>
<dbReference type="Gene3D" id="2.102.10.10">
    <property type="entry name" value="Rieske [2Fe-2S] iron-sulphur domain"/>
    <property type="match status" value="1"/>
</dbReference>
<proteinExistence type="predicted"/>
<evidence type="ECO:0000256" key="4">
    <source>
        <dbReference type="ARBA" id="ARBA00023014"/>
    </source>
</evidence>
<dbReference type="RefSeq" id="WP_377983371.1">
    <property type="nucleotide sequence ID" value="NZ_JBBKXZ010000002.1"/>
</dbReference>
<evidence type="ECO:0000313" key="7">
    <source>
        <dbReference type="Proteomes" id="UP001598138"/>
    </source>
</evidence>
<evidence type="ECO:0000256" key="3">
    <source>
        <dbReference type="ARBA" id="ARBA00023004"/>
    </source>
</evidence>
<keyword evidence="4" id="KW-0411">Iron-sulfur</keyword>
<name>A0ABW6DFI5_9BACT</name>
<dbReference type="InterPro" id="IPR017941">
    <property type="entry name" value="Rieske_2Fe-2S"/>
</dbReference>
<dbReference type="Proteomes" id="UP001598138">
    <property type="component" value="Unassembled WGS sequence"/>
</dbReference>
<comment type="caution">
    <text evidence="6">The sequence shown here is derived from an EMBL/GenBank/DDBJ whole genome shotgun (WGS) entry which is preliminary data.</text>
</comment>
<dbReference type="EMBL" id="JBBKXZ010000002">
    <property type="protein sequence ID" value="MFD3394489.1"/>
    <property type="molecule type" value="Genomic_DNA"/>
</dbReference>
<dbReference type="InterPro" id="IPR036922">
    <property type="entry name" value="Rieske_2Fe-2S_sf"/>
</dbReference>
<evidence type="ECO:0000259" key="5">
    <source>
        <dbReference type="PROSITE" id="PS51296"/>
    </source>
</evidence>
<evidence type="ECO:0000313" key="6">
    <source>
        <dbReference type="EMBL" id="MFD3394489.1"/>
    </source>
</evidence>
<keyword evidence="3" id="KW-0408">Iron</keyword>